<dbReference type="EMBL" id="PGOL01000593">
    <property type="protein sequence ID" value="PKI67628.1"/>
    <property type="molecule type" value="Genomic_DNA"/>
</dbReference>
<dbReference type="PROSITE" id="PS50994">
    <property type="entry name" value="INTEGRASE"/>
    <property type="match status" value="1"/>
</dbReference>
<sequence>METDCVKHVRHCHRCHVYADQMKALPNELCSMTALCLSQSIDYFTKWIEAITLASVTAKAVAHFLKRDVIARYGVLATIITDNAKNLNNKVIDELCAQFKIRHRNSTPYRPQMNCAVEAANKNIKKIIEKMMVNYKDWHKMLPYALLAYRTSIRTSTGATPYSLVYGMEACYQQRMARAFNAKVRHREFSPGDLVLRKVLHVAPDSRGKFLYKYDGPFIVKETFSGGAVILSDMDGTENVLPVNADAIKKSETSSRRPRQKLGNEWHDLKSRKGESQQKESINHFLARSKTLKGRPRQKLGNEWHDLKSRKGESQQKESINHFLARSKTLKGRPRQKRDREPQRMLPADGFMSASRGRSWSRGAGNRRGMRHTAKTDDVQRRTNDRRSSSAATHEAVQTRAPIEPYHTALHANSKFHPGLFRSIPVCFGSIPVVCFGSIPVYSGPSRSVRVHLDLFGFIPIYFGSIPVCSSPSRSVLGPSRSISGPSRLKVPIRVHPGLFRVYPGLFRSIPVKSSYSGPSRSASGRSWSIRVHPSLKFLFESIPTYSGPSRSVRVHPGLNSCSGPSWFKFLFGSIPVCSGPSRFKFLFGSIPVYSGPSRFVSGPSRFKFLFGSVPI</sequence>
<evidence type="ECO:0000313" key="4">
    <source>
        <dbReference type="Proteomes" id="UP000233551"/>
    </source>
</evidence>
<dbReference type="AlphaFoldDB" id="A0A2I0KGL1"/>
<comment type="caution">
    <text evidence="3">The sequence shown here is derived from an EMBL/GenBank/DDBJ whole genome shotgun (WGS) entry which is preliminary data.</text>
</comment>
<name>A0A2I0KGL1_PUNGR</name>
<evidence type="ECO:0000259" key="2">
    <source>
        <dbReference type="PROSITE" id="PS50994"/>
    </source>
</evidence>
<organism evidence="3 4">
    <name type="scientific">Punica granatum</name>
    <name type="common">Pomegranate</name>
    <dbReference type="NCBI Taxonomy" id="22663"/>
    <lineage>
        <taxon>Eukaryota</taxon>
        <taxon>Viridiplantae</taxon>
        <taxon>Streptophyta</taxon>
        <taxon>Embryophyta</taxon>
        <taxon>Tracheophyta</taxon>
        <taxon>Spermatophyta</taxon>
        <taxon>Magnoliopsida</taxon>
        <taxon>eudicotyledons</taxon>
        <taxon>Gunneridae</taxon>
        <taxon>Pentapetalae</taxon>
        <taxon>rosids</taxon>
        <taxon>malvids</taxon>
        <taxon>Myrtales</taxon>
        <taxon>Lythraceae</taxon>
        <taxon>Punica</taxon>
    </lineage>
</organism>
<dbReference type="STRING" id="22663.A0A2I0KGL1"/>
<dbReference type="Gene3D" id="3.30.420.10">
    <property type="entry name" value="Ribonuclease H-like superfamily/Ribonuclease H"/>
    <property type="match status" value="1"/>
</dbReference>
<proteinExistence type="predicted"/>
<feature type="compositionally biased region" description="Basic residues" evidence="1">
    <location>
        <begin position="328"/>
        <end position="337"/>
    </location>
</feature>
<feature type="domain" description="Integrase catalytic" evidence="2">
    <location>
        <begin position="9"/>
        <end position="169"/>
    </location>
</feature>
<dbReference type="PANTHER" id="PTHR48475:SF1">
    <property type="entry name" value="RNASE H TYPE-1 DOMAIN-CONTAINING PROTEIN"/>
    <property type="match status" value="1"/>
</dbReference>
<feature type="compositionally biased region" description="Low complexity" evidence="1">
    <location>
        <begin position="353"/>
        <end position="364"/>
    </location>
</feature>
<feature type="compositionally biased region" description="Basic and acidic residues" evidence="1">
    <location>
        <begin position="262"/>
        <end position="282"/>
    </location>
</feature>
<dbReference type="SUPFAM" id="SSF53098">
    <property type="entry name" value="Ribonuclease H-like"/>
    <property type="match status" value="1"/>
</dbReference>
<feature type="compositionally biased region" description="Basic and acidic residues" evidence="1">
    <location>
        <begin position="374"/>
        <end position="388"/>
    </location>
</feature>
<dbReference type="InterPro" id="IPR001584">
    <property type="entry name" value="Integrase_cat-core"/>
</dbReference>
<dbReference type="PANTHER" id="PTHR48475">
    <property type="entry name" value="RIBONUCLEASE H"/>
    <property type="match status" value="1"/>
</dbReference>
<dbReference type="InterPro" id="IPR012337">
    <property type="entry name" value="RNaseH-like_sf"/>
</dbReference>
<gene>
    <name evidence="3" type="ORF">CRG98_011984</name>
</gene>
<keyword evidence="4" id="KW-1185">Reference proteome</keyword>
<dbReference type="Proteomes" id="UP000233551">
    <property type="component" value="Unassembled WGS sequence"/>
</dbReference>
<evidence type="ECO:0000313" key="3">
    <source>
        <dbReference type="EMBL" id="PKI67628.1"/>
    </source>
</evidence>
<feature type="compositionally biased region" description="Basic and acidic residues" evidence="1">
    <location>
        <begin position="300"/>
        <end position="320"/>
    </location>
</feature>
<protein>
    <recommendedName>
        <fullName evidence="2">Integrase catalytic domain-containing protein</fullName>
    </recommendedName>
</protein>
<accession>A0A2I0KGL1</accession>
<evidence type="ECO:0000256" key="1">
    <source>
        <dbReference type="SAM" id="MobiDB-lite"/>
    </source>
</evidence>
<dbReference type="InterPro" id="IPR036397">
    <property type="entry name" value="RNaseH_sf"/>
</dbReference>
<dbReference type="GO" id="GO:0015074">
    <property type="term" value="P:DNA integration"/>
    <property type="evidence" value="ECO:0007669"/>
    <property type="project" value="InterPro"/>
</dbReference>
<reference evidence="3 4" key="1">
    <citation type="submission" date="2017-11" db="EMBL/GenBank/DDBJ databases">
        <title>De-novo sequencing of pomegranate (Punica granatum L.) genome.</title>
        <authorList>
            <person name="Akparov Z."/>
            <person name="Amiraslanov A."/>
            <person name="Hajiyeva S."/>
            <person name="Abbasov M."/>
            <person name="Kaur K."/>
            <person name="Hamwieh A."/>
            <person name="Solovyev V."/>
            <person name="Salamov A."/>
            <person name="Braich B."/>
            <person name="Kosarev P."/>
            <person name="Mahmoud A."/>
            <person name="Hajiyev E."/>
            <person name="Babayeva S."/>
            <person name="Izzatullayeva V."/>
            <person name="Mammadov A."/>
            <person name="Mammadov A."/>
            <person name="Sharifova S."/>
            <person name="Ojaghi J."/>
            <person name="Eynullazada K."/>
            <person name="Bayramov B."/>
            <person name="Abdulazimova A."/>
            <person name="Shahmuradov I."/>
        </authorList>
    </citation>
    <scope>NUCLEOTIDE SEQUENCE [LARGE SCALE GENOMIC DNA]</scope>
    <source>
        <strain evidence="4">cv. AG2017</strain>
        <tissue evidence="3">Leaf</tissue>
    </source>
</reference>
<dbReference type="Pfam" id="PF00665">
    <property type="entry name" value="rve"/>
    <property type="match status" value="1"/>
</dbReference>
<feature type="region of interest" description="Disordered" evidence="1">
    <location>
        <begin position="249"/>
        <end position="397"/>
    </location>
</feature>
<dbReference type="GO" id="GO:0003676">
    <property type="term" value="F:nucleic acid binding"/>
    <property type="evidence" value="ECO:0007669"/>
    <property type="project" value="InterPro"/>
</dbReference>